<evidence type="ECO:0000313" key="1">
    <source>
        <dbReference type="EMBL" id="CDQ96766.1"/>
    </source>
</evidence>
<name>A0A060YYG7_ONCMY</name>
<reference evidence="1" key="2">
    <citation type="submission" date="2014-03" db="EMBL/GenBank/DDBJ databases">
        <authorList>
            <person name="Genoscope - CEA"/>
        </authorList>
    </citation>
    <scope>NUCLEOTIDE SEQUENCE</scope>
</reference>
<accession>A0A060YYG7</accession>
<dbReference type="STRING" id="8022.A0A060YYG7"/>
<dbReference type="InterPro" id="IPR052089">
    <property type="entry name" value="Ankyrin-BTB/POZ_domain"/>
</dbReference>
<evidence type="ECO:0000313" key="2">
    <source>
        <dbReference type="Proteomes" id="UP000193380"/>
    </source>
</evidence>
<dbReference type="PaxDb" id="8022-A0A060YYG7"/>
<dbReference type="AlphaFoldDB" id="A0A060YYG7"/>
<dbReference type="Proteomes" id="UP000193380">
    <property type="component" value="Unassembled WGS sequence"/>
</dbReference>
<organism evidence="1 2">
    <name type="scientific">Oncorhynchus mykiss</name>
    <name type="common">Rainbow trout</name>
    <name type="synonym">Salmo gairdneri</name>
    <dbReference type="NCBI Taxonomy" id="8022"/>
    <lineage>
        <taxon>Eukaryota</taxon>
        <taxon>Metazoa</taxon>
        <taxon>Chordata</taxon>
        <taxon>Craniata</taxon>
        <taxon>Vertebrata</taxon>
        <taxon>Euteleostomi</taxon>
        <taxon>Actinopterygii</taxon>
        <taxon>Neopterygii</taxon>
        <taxon>Teleostei</taxon>
        <taxon>Protacanthopterygii</taxon>
        <taxon>Salmoniformes</taxon>
        <taxon>Salmonidae</taxon>
        <taxon>Salmoninae</taxon>
        <taxon>Oncorhynchus</taxon>
    </lineage>
</organism>
<dbReference type="EMBL" id="FR927180">
    <property type="protein sequence ID" value="CDQ96766.1"/>
    <property type="molecule type" value="Genomic_DNA"/>
</dbReference>
<evidence type="ECO:0008006" key="3">
    <source>
        <dbReference type="Google" id="ProtNLM"/>
    </source>
</evidence>
<dbReference type="InterPro" id="IPR011333">
    <property type="entry name" value="SKP1/BTB/POZ_sf"/>
</dbReference>
<dbReference type="PANTHER" id="PTHR46071:SF3">
    <property type="entry name" value="ANKYRIN REPEAT AND BTB_POZ DOMAIN-CONTAINING PROTEIN 2"/>
    <property type="match status" value="1"/>
</dbReference>
<protein>
    <recommendedName>
        <fullName evidence="3">BTB domain-containing protein</fullName>
    </recommendedName>
</protein>
<sequence length="138" mass="15172">MSYLYCGGTESLKTNVSDLLELLSAASVFQLGALQRHCEIICSQSIDLENAVSIYRTAKAHAASVLSSFCEGFFLQHMAGLLEREAFRSLLLGPMGARWVTEMGSGPKMVPPRGDSPLEELETTLARRLRSLYITSRV</sequence>
<gene>
    <name evidence="1" type="ORF">GSONMT00004639001</name>
</gene>
<reference evidence="1" key="1">
    <citation type="journal article" date="2014" name="Nat. Commun.">
        <title>The rainbow trout genome provides novel insights into evolution after whole-genome duplication in vertebrates.</title>
        <authorList>
            <person name="Berthelot C."/>
            <person name="Brunet F."/>
            <person name="Chalopin D."/>
            <person name="Juanchich A."/>
            <person name="Bernard M."/>
            <person name="Noel B."/>
            <person name="Bento P."/>
            <person name="Da Silva C."/>
            <person name="Labadie K."/>
            <person name="Alberti A."/>
            <person name="Aury J.M."/>
            <person name="Louis A."/>
            <person name="Dehais P."/>
            <person name="Bardou P."/>
            <person name="Montfort J."/>
            <person name="Klopp C."/>
            <person name="Cabau C."/>
            <person name="Gaspin C."/>
            <person name="Thorgaard G.H."/>
            <person name="Boussaha M."/>
            <person name="Quillet E."/>
            <person name="Guyomard R."/>
            <person name="Galiana D."/>
            <person name="Bobe J."/>
            <person name="Volff J.N."/>
            <person name="Genet C."/>
            <person name="Wincker P."/>
            <person name="Jaillon O."/>
            <person name="Roest Crollius H."/>
            <person name="Guiguen Y."/>
        </authorList>
    </citation>
    <scope>NUCLEOTIDE SEQUENCE [LARGE SCALE GENOMIC DNA]</scope>
</reference>
<proteinExistence type="predicted"/>
<dbReference type="PANTHER" id="PTHR46071">
    <property type="entry name" value="ANKYRIN REPEAT AND BTB/POZ DOMAIN-CONTAINING"/>
    <property type="match status" value="1"/>
</dbReference>
<dbReference type="Gene3D" id="3.30.710.10">
    <property type="entry name" value="Potassium Channel Kv1.1, Chain A"/>
    <property type="match status" value="1"/>
</dbReference>